<reference evidence="3 4" key="1">
    <citation type="submission" date="2017-03" db="EMBL/GenBank/DDBJ databases">
        <title>An alternative strategy for trypanosome survival in the mammalian bloodstream revealed through genome and transcriptome analysis of the ubiquitous bovine parasite Trypanosoma (Megatrypanum) theileri.</title>
        <authorList>
            <person name="Kelly S."/>
            <person name="Ivens A."/>
            <person name="Mott A."/>
            <person name="O'Neill E."/>
            <person name="Emms D."/>
            <person name="Macleod O."/>
            <person name="Voorheis P."/>
            <person name="Matthews J."/>
            <person name="Matthews K."/>
            <person name="Carrington M."/>
        </authorList>
    </citation>
    <scope>NUCLEOTIDE SEQUENCE [LARGE SCALE GENOMIC DNA]</scope>
    <source>
        <strain evidence="3">Edinburgh</strain>
    </source>
</reference>
<protein>
    <submittedName>
        <fullName evidence="3">Uncharacterized protein</fullName>
    </submittedName>
</protein>
<dbReference type="GeneID" id="39989835"/>
<dbReference type="OrthoDB" id="242856at2759"/>
<dbReference type="VEuPathDB" id="TriTrypDB:TM35_000431560"/>
<name>A0A1X0NJA5_9TRYP</name>
<evidence type="ECO:0000313" key="4">
    <source>
        <dbReference type="Proteomes" id="UP000192257"/>
    </source>
</evidence>
<dbReference type="Proteomes" id="UP000192257">
    <property type="component" value="Unassembled WGS sequence"/>
</dbReference>
<evidence type="ECO:0000256" key="2">
    <source>
        <dbReference type="SAM" id="SignalP"/>
    </source>
</evidence>
<keyword evidence="2" id="KW-0732">Signal</keyword>
<feature type="signal peptide" evidence="2">
    <location>
        <begin position="1"/>
        <end position="24"/>
    </location>
</feature>
<proteinExistence type="predicted"/>
<keyword evidence="4" id="KW-1185">Reference proteome</keyword>
<feature type="chain" id="PRO_5010862557" evidence="2">
    <location>
        <begin position="25"/>
        <end position="507"/>
    </location>
</feature>
<organism evidence="3 4">
    <name type="scientific">Trypanosoma theileri</name>
    <dbReference type="NCBI Taxonomy" id="67003"/>
    <lineage>
        <taxon>Eukaryota</taxon>
        <taxon>Discoba</taxon>
        <taxon>Euglenozoa</taxon>
        <taxon>Kinetoplastea</taxon>
        <taxon>Metakinetoplastina</taxon>
        <taxon>Trypanosomatida</taxon>
        <taxon>Trypanosomatidae</taxon>
        <taxon>Trypanosoma</taxon>
    </lineage>
</organism>
<dbReference type="AlphaFoldDB" id="A0A1X0NJA5"/>
<evidence type="ECO:0000313" key="3">
    <source>
        <dbReference type="EMBL" id="ORC84588.1"/>
    </source>
</evidence>
<evidence type="ECO:0000256" key="1">
    <source>
        <dbReference type="SAM" id="MobiDB-lite"/>
    </source>
</evidence>
<comment type="caution">
    <text evidence="3">The sequence shown here is derived from an EMBL/GenBank/DDBJ whole genome shotgun (WGS) entry which is preliminary data.</text>
</comment>
<dbReference type="RefSeq" id="XP_028878654.1">
    <property type="nucleotide sequence ID" value="XM_029030055.1"/>
</dbReference>
<gene>
    <name evidence="3" type="ORF">TM35_000431560</name>
</gene>
<feature type="region of interest" description="Disordered" evidence="1">
    <location>
        <begin position="72"/>
        <end position="112"/>
    </location>
</feature>
<sequence length="507" mass="57361">MVVQLHSFTIVFVVSLSFLLFASKTCMRCDDVFMGEQNREFGVLQNGDPALLSIVLEGKSIYEGDQCQNGCPENHNNNNNHKGDRNVASTAASTTSASERSKSDNSVNNKKQNKSNGVLAVTVIGSPSLPNGTLTNAFKERLLHGLRTALLTGSPWLVIPCKDEERNHVEEFFTQLLNPSEVLFPEYLLSLLPPAVQPLARQLRDSMAFEMSLLQWLRRGRVVRRLEYSINGDETVMKREKKHEEEENTMIMSMKQRETLGNKVIEDTASPRMMRYGASTWIIPAIVWDDNNNNNNENEEMETNAEVERAAELLQQRILHARAYDERVQEGLQSTENLHWLKKECFDIVVVSGMYNEVYAKALFAKALRRLWTLPYAPNISRSPHSYHYHQKQYRQHEPLAFLAECVRVRVTSADDPMPDWIIPTPLLVSGPSPSSFGAYAGSLARFFGTYSHAIYVNYKRWYNCLHASLVSYGVLSFLNEVCILTGAVLSGTLSLQEITRAAFIRG</sequence>
<feature type="compositionally biased region" description="Low complexity" evidence="1">
    <location>
        <begin position="88"/>
        <end position="112"/>
    </location>
</feature>
<dbReference type="EMBL" id="NBCO01000043">
    <property type="protein sequence ID" value="ORC84588.1"/>
    <property type="molecule type" value="Genomic_DNA"/>
</dbReference>
<accession>A0A1X0NJA5</accession>